<dbReference type="Gene3D" id="1.10.10.60">
    <property type="entry name" value="Homeodomain-like"/>
    <property type="match status" value="2"/>
</dbReference>
<dbReference type="GO" id="GO:0043565">
    <property type="term" value="F:sequence-specific DNA binding"/>
    <property type="evidence" value="ECO:0007669"/>
    <property type="project" value="InterPro"/>
</dbReference>
<dbReference type="InterPro" id="IPR018060">
    <property type="entry name" value="HTH_AraC"/>
</dbReference>
<dbReference type="Pfam" id="PF10114">
    <property type="entry name" value="PocR"/>
    <property type="match status" value="1"/>
</dbReference>
<dbReference type="InterPro" id="IPR020449">
    <property type="entry name" value="Tscrpt_reg_AraC-type_HTH"/>
</dbReference>
<name>A0A0S6UHT6_NEOTH</name>
<dbReference type="Proteomes" id="UP000063718">
    <property type="component" value="Unassembled WGS sequence"/>
</dbReference>
<evidence type="ECO:0000259" key="4">
    <source>
        <dbReference type="PROSITE" id="PS01124"/>
    </source>
</evidence>
<organism evidence="5">
    <name type="scientific">Moorella thermoacetica Y72</name>
    <dbReference type="NCBI Taxonomy" id="1325331"/>
    <lineage>
        <taxon>Bacteria</taxon>
        <taxon>Bacillati</taxon>
        <taxon>Bacillota</taxon>
        <taxon>Clostridia</taxon>
        <taxon>Neomoorellales</taxon>
        <taxon>Neomoorellaceae</taxon>
        <taxon>Neomoorella</taxon>
    </lineage>
</organism>
<dbReference type="Pfam" id="PF12833">
    <property type="entry name" value="HTH_18"/>
    <property type="match status" value="1"/>
</dbReference>
<dbReference type="AlphaFoldDB" id="A0A0S6UHT6"/>
<dbReference type="PROSITE" id="PS00041">
    <property type="entry name" value="HTH_ARAC_FAMILY_1"/>
    <property type="match status" value="1"/>
</dbReference>
<dbReference type="PROSITE" id="PS01124">
    <property type="entry name" value="HTH_ARAC_FAMILY_2"/>
    <property type="match status" value="1"/>
</dbReference>
<dbReference type="PANTHER" id="PTHR43280">
    <property type="entry name" value="ARAC-FAMILY TRANSCRIPTIONAL REGULATOR"/>
    <property type="match status" value="1"/>
</dbReference>
<protein>
    <submittedName>
        <fullName evidence="5">Response regulator containing CheY-like receiver domain and AraC-type DNA-binding domain</fullName>
    </submittedName>
</protein>
<dbReference type="SMART" id="SM00342">
    <property type="entry name" value="HTH_ARAC"/>
    <property type="match status" value="1"/>
</dbReference>
<proteinExistence type="predicted"/>
<evidence type="ECO:0000256" key="2">
    <source>
        <dbReference type="ARBA" id="ARBA00023125"/>
    </source>
</evidence>
<dbReference type="GO" id="GO:0003700">
    <property type="term" value="F:DNA-binding transcription factor activity"/>
    <property type="evidence" value="ECO:0007669"/>
    <property type="project" value="InterPro"/>
</dbReference>
<dbReference type="RefSeq" id="WP_025774685.1">
    <property type="nucleotide sequence ID" value="NZ_DF238840.1"/>
</dbReference>
<sequence>MLALSLSERMEDLQIKKKMEKELFQRLLNSFSYATRMFSAITDLEGNCILSSEQGDCEFCQLVKSSPTGMARCRSSYAWAGEQALKWKEPYIFKCHAGLISWVCPFFYRGKHIGNFICGQVMMWQPAEFCHHWIRELASEIEQDPNILLQSVDRVKSVSSVEIQAAADLVFIITSYVAKSEGEIFDFQQKLRRVGSWIWTENKKQKDVGSQTAGGNTEQDLSKIGNQIFMEIRRSDIDKAKKLLEQLVLQIFIQSKGQLEVIKGRSLELLSFLIRTSTEYGVKFGEVIHLSDLKLREIDEADTVEKAVLWLLAVGNAFIELIAERNSSEGEGIIDRVVEYIQKNYSSESLSVKEIARASYLSPAYLGQLFKKKMGYSLTEHINKVRIEQAKLLLRQTEQTIESVAIQTGFKERSYFCKVFKKITGLSPNEYRKKNFSPLV</sequence>
<dbReference type="InterPro" id="IPR009057">
    <property type="entry name" value="Homeodomain-like_sf"/>
</dbReference>
<keyword evidence="1" id="KW-0805">Transcription regulation</keyword>
<dbReference type="SUPFAM" id="SSF46689">
    <property type="entry name" value="Homeodomain-like"/>
    <property type="match status" value="2"/>
</dbReference>
<evidence type="ECO:0000313" key="5">
    <source>
        <dbReference type="EMBL" id="GAF26976.1"/>
    </source>
</evidence>
<dbReference type="PANTHER" id="PTHR43280:SF2">
    <property type="entry name" value="HTH-TYPE TRANSCRIPTIONAL REGULATOR EXSA"/>
    <property type="match status" value="1"/>
</dbReference>
<evidence type="ECO:0000256" key="3">
    <source>
        <dbReference type="ARBA" id="ARBA00023163"/>
    </source>
</evidence>
<dbReference type="EMBL" id="DF238840">
    <property type="protein sequence ID" value="GAF26976.1"/>
    <property type="molecule type" value="Genomic_DNA"/>
</dbReference>
<reference evidence="5" key="1">
    <citation type="journal article" date="2014" name="Gene">
        <title>Genome-guided analysis of transformation efficiency and carbon dioxide assimilation by Moorella thermoacetica Y72.</title>
        <authorList>
            <person name="Tsukahara K."/>
            <person name="Kita A."/>
            <person name="Nakashimada Y."/>
            <person name="Hoshino T."/>
            <person name="Murakami K."/>
        </authorList>
    </citation>
    <scope>NUCLEOTIDE SEQUENCE [LARGE SCALE GENOMIC DNA]</scope>
    <source>
        <strain evidence="5">Y72</strain>
    </source>
</reference>
<evidence type="ECO:0000256" key="1">
    <source>
        <dbReference type="ARBA" id="ARBA00023015"/>
    </source>
</evidence>
<dbReference type="PRINTS" id="PR00032">
    <property type="entry name" value="HTHARAC"/>
</dbReference>
<dbReference type="InterPro" id="IPR018771">
    <property type="entry name" value="PocR_dom"/>
</dbReference>
<keyword evidence="3" id="KW-0804">Transcription</keyword>
<feature type="domain" description="HTH araC/xylS-type" evidence="4">
    <location>
        <begin position="335"/>
        <end position="434"/>
    </location>
</feature>
<keyword evidence="2 5" id="KW-0238">DNA-binding</keyword>
<gene>
    <name evidence="5" type="ORF">MTY_2316</name>
</gene>
<dbReference type="InterPro" id="IPR018062">
    <property type="entry name" value="HTH_AraC-typ_CS"/>
</dbReference>
<accession>A0A0S6UHT6</accession>